<dbReference type="GO" id="GO:0008237">
    <property type="term" value="F:metallopeptidase activity"/>
    <property type="evidence" value="ECO:0007669"/>
    <property type="project" value="UniProtKB-KW"/>
</dbReference>
<dbReference type="Gene3D" id="3.40.630.10">
    <property type="entry name" value="Zn peptidases"/>
    <property type="match status" value="1"/>
</dbReference>
<keyword evidence="3 8" id="KW-0479">Metal-binding</keyword>
<dbReference type="Pfam" id="PF07687">
    <property type="entry name" value="M20_dimer"/>
    <property type="match status" value="1"/>
</dbReference>
<dbReference type="GO" id="GO:0004177">
    <property type="term" value="F:aminopeptidase activity"/>
    <property type="evidence" value="ECO:0007669"/>
    <property type="project" value="UniProtKB-UniRule"/>
</dbReference>
<dbReference type="RefSeq" id="WP_042207395.1">
    <property type="nucleotide sequence ID" value="NZ_CP009288.1"/>
</dbReference>
<dbReference type="SUPFAM" id="SSF53187">
    <property type="entry name" value="Zn-dependent exopeptidases"/>
    <property type="match status" value="1"/>
</dbReference>
<dbReference type="Gene3D" id="3.30.70.360">
    <property type="match status" value="1"/>
</dbReference>
<evidence type="ECO:0000256" key="8">
    <source>
        <dbReference type="PIRSR" id="PIRSR001123-2"/>
    </source>
</evidence>
<keyword evidence="4" id="KW-0378">Hydrolase</keyword>
<comment type="similarity">
    <text evidence="7">Belongs to the peptidase M42 family.</text>
</comment>
<keyword evidence="6" id="KW-0482">Metalloprotease</keyword>
<dbReference type="InterPro" id="IPR011650">
    <property type="entry name" value="Peptidase_M20_dimer"/>
</dbReference>
<dbReference type="PANTHER" id="PTHR42994:SF2">
    <property type="entry name" value="PEPTIDASE"/>
    <property type="match status" value="1"/>
</dbReference>
<feature type="binding site" evidence="8">
    <location>
        <position position="347"/>
    </location>
    <ligand>
        <name>Zn(2+)</name>
        <dbReference type="ChEBI" id="CHEBI:29105"/>
        <label>2</label>
    </ligand>
</feature>
<dbReference type="MEROPS" id="M20.018"/>
<dbReference type="OrthoDB" id="9776600at2"/>
<protein>
    <recommendedName>
        <fullName evidence="9">Peptidase M20 dimerisation domain-containing protein</fullName>
    </recommendedName>
</protein>
<evidence type="ECO:0000256" key="1">
    <source>
        <dbReference type="ARBA" id="ARBA00001947"/>
    </source>
</evidence>
<evidence type="ECO:0000256" key="3">
    <source>
        <dbReference type="ARBA" id="ARBA00022723"/>
    </source>
</evidence>
<dbReference type="SUPFAM" id="SSF55031">
    <property type="entry name" value="Bacterial exopeptidase dimerisation domain"/>
    <property type="match status" value="1"/>
</dbReference>
<evidence type="ECO:0000313" key="11">
    <source>
        <dbReference type="Proteomes" id="UP000029409"/>
    </source>
</evidence>
<dbReference type="Pfam" id="PF01546">
    <property type="entry name" value="Peptidase_M20"/>
    <property type="match status" value="1"/>
</dbReference>
<dbReference type="InterPro" id="IPR036264">
    <property type="entry name" value="Bact_exopeptidase_dim_dom"/>
</dbReference>
<dbReference type="KEGG" id="pdu:PDUR_17935"/>
<accession>A0A089IXA9</accession>
<dbReference type="GO" id="GO:0046872">
    <property type="term" value="F:metal ion binding"/>
    <property type="evidence" value="ECO:0007669"/>
    <property type="project" value="UniProtKB-UniRule"/>
</dbReference>
<comment type="cofactor">
    <cofactor evidence="1">
        <name>Zn(2+)</name>
        <dbReference type="ChEBI" id="CHEBI:29105"/>
    </cofactor>
</comment>
<evidence type="ECO:0000256" key="7">
    <source>
        <dbReference type="PIRNR" id="PIRNR001123"/>
    </source>
</evidence>
<keyword evidence="11" id="KW-1185">Reference proteome</keyword>
<evidence type="ECO:0000256" key="6">
    <source>
        <dbReference type="ARBA" id="ARBA00023049"/>
    </source>
</evidence>
<dbReference type="EMBL" id="CP009288">
    <property type="protein sequence ID" value="AIQ13594.1"/>
    <property type="molecule type" value="Genomic_DNA"/>
</dbReference>
<dbReference type="PANTHER" id="PTHR42994">
    <property type="entry name" value="PEPTIDASE T"/>
    <property type="match status" value="1"/>
</dbReference>
<gene>
    <name evidence="10" type="ORF">PDUR_17935</name>
</gene>
<evidence type="ECO:0000256" key="2">
    <source>
        <dbReference type="ARBA" id="ARBA00022670"/>
    </source>
</evidence>
<comment type="cofactor">
    <cofactor evidence="8">
        <name>a divalent metal cation</name>
        <dbReference type="ChEBI" id="CHEBI:60240"/>
    </cofactor>
    <text evidence="8">Binds 2 divalent metal cations per subunit.</text>
</comment>
<keyword evidence="5" id="KW-0862">Zinc</keyword>
<dbReference type="STRING" id="44251.PDUR_17935"/>
<name>A0A089IXA9_PAEDU</name>
<dbReference type="InterPro" id="IPR010162">
    <property type="entry name" value="PepT-like"/>
</dbReference>
<dbReference type="PIRSF" id="PIRSF001123">
    <property type="entry name" value="PepA_GA"/>
    <property type="match status" value="1"/>
</dbReference>
<evidence type="ECO:0000313" key="10">
    <source>
        <dbReference type="EMBL" id="AIQ13594.1"/>
    </source>
</evidence>
<dbReference type="AlphaFoldDB" id="A0A089IXA9"/>
<sequence length="375" mass="40186">MVVQDRLIQEFMELVQIDSETKNERNIADHLIGKFKELGLEAVEDDSQERTGHGAGNLIVTWPAENAEDAPKLLFTCHMDTVVPGQGIKPVLGEDGWITSDGTTILGADDKAGLAALFEGIRVIKEQNIPHGQIQFIITAGEESGLLGSRSLDPKYLDADFGFALDSNGEIGSIAVAAPTQAKITMEIFGKSAHAGVNPEDGISAIQVAGKAIAAMKLGRIDSETTANIGRFAGGGPTNVVCDHVQLDAEARSIVQEKVDLQLAQMREALETTVREYGAECEFRSEIIYPAFSFNEHDPIVQLAERAISSVGLTPRRFPSGGGSDANVFNGLKVPTLNLAIGYENIHTTKERIKAADIVKAAELVVAIVKESAKK</sequence>
<dbReference type="GO" id="GO:0006508">
    <property type="term" value="P:proteolysis"/>
    <property type="evidence" value="ECO:0007669"/>
    <property type="project" value="UniProtKB-KW"/>
</dbReference>
<dbReference type="InterPro" id="IPR001261">
    <property type="entry name" value="ArgE/DapE_CS"/>
</dbReference>
<dbReference type="Proteomes" id="UP000029409">
    <property type="component" value="Chromosome"/>
</dbReference>
<evidence type="ECO:0000256" key="5">
    <source>
        <dbReference type="ARBA" id="ARBA00022833"/>
    </source>
</evidence>
<dbReference type="InterPro" id="IPR002933">
    <property type="entry name" value="Peptidase_M20"/>
</dbReference>
<dbReference type="eggNOG" id="COG2195">
    <property type="taxonomic scope" value="Bacteria"/>
</dbReference>
<evidence type="ECO:0000259" key="9">
    <source>
        <dbReference type="Pfam" id="PF07687"/>
    </source>
</evidence>
<dbReference type="PROSITE" id="PS00759">
    <property type="entry name" value="ARGE_DAPE_CPG2_2"/>
    <property type="match status" value="1"/>
</dbReference>
<dbReference type="NCBIfam" id="TIGR01883">
    <property type="entry name" value="PepT-like"/>
    <property type="match status" value="1"/>
</dbReference>
<evidence type="ECO:0000256" key="4">
    <source>
        <dbReference type="ARBA" id="ARBA00022801"/>
    </source>
</evidence>
<organism evidence="10 11">
    <name type="scientific">Paenibacillus durus</name>
    <name type="common">Paenibacillus azotofixans</name>
    <dbReference type="NCBI Taxonomy" id="44251"/>
    <lineage>
        <taxon>Bacteria</taxon>
        <taxon>Bacillati</taxon>
        <taxon>Bacillota</taxon>
        <taxon>Bacilli</taxon>
        <taxon>Bacillales</taxon>
        <taxon>Paenibacillaceae</taxon>
        <taxon>Paenibacillus</taxon>
    </lineage>
</organism>
<proteinExistence type="inferred from homology"/>
<feature type="domain" description="Peptidase M20 dimerisation" evidence="9">
    <location>
        <begin position="183"/>
        <end position="277"/>
    </location>
</feature>
<keyword evidence="2" id="KW-0645">Protease</keyword>
<reference evidence="10 11" key="1">
    <citation type="submission" date="2014-08" db="EMBL/GenBank/DDBJ databases">
        <title>Comparative genomics of the Paenibacillus odorifer group.</title>
        <authorList>
            <person name="den Bakker H.C."/>
            <person name="Tsai Y.-C."/>
            <person name="Martin N."/>
            <person name="Korlach J."/>
            <person name="Wiedmann M."/>
        </authorList>
    </citation>
    <scope>NUCLEOTIDE SEQUENCE [LARGE SCALE GENOMIC DNA]</scope>
    <source>
        <strain evidence="10 11">DSM 1735</strain>
    </source>
</reference>
<dbReference type="InterPro" id="IPR008007">
    <property type="entry name" value="Peptidase_M42"/>
</dbReference>